<dbReference type="Proteomes" id="UP000565205">
    <property type="component" value="Unassembled WGS sequence"/>
</dbReference>
<keyword evidence="1" id="KW-0285">Flavoprotein</keyword>
<reference evidence="2 3" key="1">
    <citation type="submission" date="2020-06" db="EMBL/GenBank/DDBJ databases">
        <title>Description of novel acetic acid bacteria.</title>
        <authorList>
            <person name="Sombolestani A."/>
        </authorList>
    </citation>
    <scope>NUCLEOTIDE SEQUENCE [LARGE SCALE GENOMIC DNA]</scope>
    <source>
        <strain evidence="2 3">LMG 26838</strain>
    </source>
</reference>
<dbReference type="InterPro" id="IPR016167">
    <property type="entry name" value="FAD-bd_PCMH_sub1"/>
</dbReference>
<evidence type="ECO:0008006" key="4">
    <source>
        <dbReference type="Google" id="ProtNLM"/>
    </source>
</evidence>
<evidence type="ECO:0000313" key="2">
    <source>
        <dbReference type="EMBL" id="NVN31569.1"/>
    </source>
</evidence>
<dbReference type="Gene3D" id="3.30.43.10">
    <property type="entry name" value="Uridine Diphospho-n-acetylenolpyruvylglucosamine Reductase, domain 2"/>
    <property type="match status" value="1"/>
</dbReference>
<organism evidence="2 3">
    <name type="scientific">Endobacter medicaginis</name>
    <dbReference type="NCBI Taxonomy" id="1181271"/>
    <lineage>
        <taxon>Bacteria</taxon>
        <taxon>Pseudomonadati</taxon>
        <taxon>Pseudomonadota</taxon>
        <taxon>Alphaproteobacteria</taxon>
        <taxon>Acetobacterales</taxon>
        <taxon>Acetobacteraceae</taxon>
        <taxon>Endobacter</taxon>
    </lineage>
</organism>
<accession>A0A850NTH1</accession>
<comment type="caution">
    <text evidence="2">The sequence shown here is derived from an EMBL/GenBank/DDBJ whole genome shotgun (WGS) entry which is preliminary data.</text>
</comment>
<proteinExistence type="predicted"/>
<feature type="non-terminal residue" evidence="2">
    <location>
        <position position="74"/>
    </location>
</feature>
<evidence type="ECO:0000313" key="3">
    <source>
        <dbReference type="Proteomes" id="UP000565205"/>
    </source>
</evidence>
<sequence length="74" mass="8304">MSLADFRTLIADIPHTDDPALVRRKSRDMTVGFSPILREQARDRTAELVVSPRTRDEVIRIAAAAARHRIAVLP</sequence>
<name>A0A850NTH1_9PROT</name>
<evidence type="ECO:0000256" key="1">
    <source>
        <dbReference type="ARBA" id="ARBA00022630"/>
    </source>
</evidence>
<protein>
    <recommendedName>
        <fullName evidence="4">FAD-binding oxidoreductase</fullName>
    </recommendedName>
</protein>
<gene>
    <name evidence="2" type="ORF">HUK83_14670</name>
</gene>
<dbReference type="EMBL" id="JABXXQ010000416">
    <property type="protein sequence ID" value="NVN31569.1"/>
    <property type="molecule type" value="Genomic_DNA"/>
</dbReference>
<dbReference type="AlphaFoldDB" id="A0A850NTH1"/>